<evidence type="ECO:0000313" key="2">
    <source>
        <dbReference type="Proteomes" id="UP001597062"/>
    </source>
</evidence>
<name>A0ABW3JPG7_9FLAO</name>
<comment type="caution">
    <text evidence="1">The sequence shown here is derived from an EMBL/GenBank/DDBJ whole genome shotgun (WGS) entry which is preliminary data.</text>
</comment>
<evidence type="ECO:0000313" key="1">
    <source>
        <dbReference type="EMBL" id="MFD0992362.1"/>
    </source>
</evidence>
<sequence>MNISQEKNGNIVLKNQQNQILGVLPFVFVFRHPRIENAILINTSGNPTDEKNGFTANFAHDKIQLQNTNVPTASEFLYRFNNQIAANGSPEVTQEDTLYTQFLNISDYETMYLFAKAVSNTQSPIKYDANNRIAKEEYVLQFTSTTARITLYYYYLYPNQNTLSHILMAGTTTNIAYPLKTYQYINDELTHSYELKTWQRTN</sequence>
<dbReference type="Proteomes" id="UP001597062">
    <property type="component" value="Unassembled WGS sequence"/>
</dbReference>
<keyword evidence="2" id="KW-1185">Reference proteome</keyword>
<dbReference type="EMBL" id="JBHTJR010000022">
    <property type="protein sequence ID" value="MFD0992362.1"/>
    <property type="molecule type" value="Genomic_DNA"/>
</dbReference>
<proteinExistence type="predicted"/>
<protein>
    <submittedName>
        <fullName evidence="1">Uncharacterized protein</fullName>
    </submittedName>
</protein>
<gene>
    <name evidence="1" type="ORF">ACFQ1U_04025</name>
</gene>
<reference evidence="2" key="1">
    <citation type="journal article" date="2019" name="Int. J. Syst. Evol. Microbiol.">
        <title>The Global Catalogue of Microorganisms (GCM) 10K type strain sequencing project: providing services to taxonomists for standard genome sequencing and annotation.</title>
        <authorList>
            <consortium name="The Broad Institute Genomics Platform"/>
            <consortium name="The Broad Institute Genome Sequencing Center for Infectious Disease"/>
            <person name="Wu L."/>
            <person name="Ma J."/>
        </authorList>
    </citation>
    <scope>NUCLEOTIDE SEQUENCE [LARGE SCALE GENOMIC DNA]</scope>
    <source>
        <strain evidence="2">CCUG 60527</strain>
    </source>
</reference>
<organism evidence="1 2">
    <name type="scientific">Tenacibaculum geojense</name>
    <dbReference type="NCBI Taxonomy" id="915352"/>
    <lineage>
        <taxon>Bacteria</taxon>
        <taxon>Pseudomonadati</taxon>
        <taxon>Bacteroidota</taxon>
        <taxon>Flavobacteriia</taxon>
        <taxon>Flavobacteriales</taxon>
        <taxon>Flavobacteriaceae</taxon>
        <taxon>Tenacibaculum</taxon>
    </lineage>
</organism>
<accession>A0ABW3JPG7</accession>